<evidence type="ECO:0000256" key="1">
    <source>
        <dbReference type="SAM" id="SignalP"/>
    </source>
</evidence>
<keyword evidence="1" id="KW-0732">Signal</keyword>
<reference evidence="2 3" key="1">
    <citation type="journal article" date="2014" name="Genome Announc.">
        <title>Draft Genome Sequence of Marinomonas sp. Strain D104, a Polycyclic Aromatic Hydrocarbon-Degrading Bacterium from the Deep-Sea Sediment of the Arctic Ocean.</title>
        <authorList>
            <person name="Dong C."/>
            <person name="Bai X."/>
            <person name="Lai Q."/>
            <person name="Xie Y."/>
            <person name="Chen X."/>
            <person name="Shao Z."/>
        </authorList>
    </citation>
    <scope>NUCLEOTIDE SEQUENCE [LARGE SCALE GENOMIC DNA]</scope>
    <source>
        <strain evidence="2 3">D104</strain>
    </source>
</reference>
<protein>
    <recommendedName>
        <fullName evidence="4">Porin</fullName>
    </recommendedName>
</protein>
<dbReference type="Proteomes" id="UP000018857">
    <property type="component" value="Unassembled WGS sequence"/>
</dbReference>
<proteinExistence type="predicted"/>
<dbReference type="SUPFAM" id="SSF56935">
    <property type="entry name" value="Porins"/>
    <property type="match status" value="1"/>
</dbReference>
<dbReference type="AlphaFoldDB" id="W1RNR7"/>
<feature type="chain" id="PRO_5004808500" description="Porin" evidence="1">
    <location>
        <begin position="26"/>
        <end position="294"/>
    </location>
</feature>
<name>W1RNR7_9GAMM</name>
<gene>
    <name evidence="2" type="ORF">D104_16200</name>
</gene>
<evidence type="ECO:0000313" key="2">
    <source>
        <dbReference type="EMBL" id="ETI58102.1"/>
    </source>
</evidence>
<dbReference type="PATRIC" id="fig|1208321.3.peg.3211"/>
<comment type="caution">
    <text evidence="2">The sequence shown here is derived from an EMBL/GenBank/DDBJ whole genome shotgun (WGS) entry which is preliminary data.</text>
</comment>
<evidence type="ECO:0000313" key="3">
    <source>
        <dbReference type="Proteomes" id="UP000018857"/>
    </source>
</evidence>
<keyword evidence="3" id="KW-1185">Reference proteome</keyword>
<sequence length="294" mass="30046">MKAIKLASVFAVSAVAAAVSTATFAAEAVFTGNAGVEYVTQNESKKTTTANELSGTKEFEVEVSVDTGIVYAEIEIATDGADEGTKIGMEKLYVKQGAVKFGRFDGTVATGSFFGMDEYFGGVDLKNATDSDGDLTGDTDNTGIRYMVSPELTVAIEATNAVGDVDGEIGFAASYVMDFGGFKAGISGGAVGDANAVNVGVQTVAGPATVSLNYGSGAGGTDGDTDIELMTASVAFAASEALTLTLEFSSDLEAETDGTYFVGEYAAGDLTYYVKNYAGDLGSELTKVGVKASF</sequence>
<dbReference type="OrthoDB" id="6102289at2"/>
<evidence type="ECO:0008006" key="4">
    <source>
        <dbReference type="Google" id="ProtNLM"/>
    </source>
</evidence>
<feature type="signal peptide" evidence="1">
    <location>
        <begin position="1"/>
        <end position="25"/>
    </location>
</feature>
<organism evidence="2 3">
    <name type="scientific">Marinomonas profundimaris</name>
    <dbReference type="NCBI Taxonomy" id="1208321"/>
    <lineage>
        <taxon>Bacteria</taxon>
        <taxon>Pseudomonadati</taxon>
        <taxon>Pseudomonadota</taxon>
        <taxon>Gammaproteobacteria</taxon>
        <taxon>Oceanospirillales</taxon>
        <taxon>Oceanospirillaceae</taxon>
        <taxon>Marinomonas</taxon>
    </lineage>
</organism>
<dbReference type="EMBL" id="AYOZ01000060">
    <property type="protein sequence ID" value="ETI58102.1"/>
    <property type="molecule type" value="Genomic_DNA"/>
</dbReference>
<accession>W1RNR7</accession>
<dbReference type="RefSeq" id="WP_024025266.1">
    <property type="nucleotide sequence ID" value="NZ_AYOZ01000060.1"/>
</dbReference>